<feature type="transmembrane region" description="Helical" evidence="7">
    <location>
        <begin position="203"/>
        <end position="223"/>
    </location>
</feature>
<dbReference type="EnsemblMetazoa" id="HelroT187664">
    <property type="protein sequence ID" value="HelroP187664"/>
    <property type="gene ID" value="HelroG187664"/>
</dbReference>
<dbReference type="GO" id="GO:0016188">
    <property type="term" value="P:synaptic vesicle maturation"/>
    <property type="evidence" value="ECO:0000318"/>
    <property type="project" value="GO_Central"/>
</dbReference>
<keyword evidence="11" id="KW-1185">Reference proteome</keyword>
<evidence type="ECO:0000256" key="1">
    <source>
        <dbReference type="ARBA" id="ARBA00004141"/>
    </source>
</evidence>
<feature type="transmembrane region" description="Helical" evidence="7">
    <location>
        <begin position="162"/>
        <end position="182"/>
    </location>
</feature>
<dbReference type="AlphaFoldDB" id="T1FPB7"/>
<keyword evidence="5 7" id="KW-0472">Membrane</keyword>
<comment type="domain">
    <text evidence="7">The DHHC domain is required for palmitoyltransferase activity.</text>
</comment>
<dbReference type="OrthoDB" id="9909019at2759"/>
<dbReference type="Pfam" id="PF01529">
    <property type="entry name" value="DHHC"/>
    <property type="match status" value="1"/>
</dbReference>
<dbReference type="EMBL" id="AMQM01008520">
    <property type="status" value="NOT_ANNOTATED_CDS"/>
    <property type="molecule type" value="Genomic_DNA"/>
</dbReference>
<dbReference type="STRING" id="6412.T1FPB7"/>
<keyword evidence="6 7" id="KW-0012">Acyltransferase</keyword>
<evidence type="ECO:0000313" key="9">
    <source>
        <dbReference type="EMBL" id="ESN89989.1"/>
    </source>
</evidence>
<dbReference type="GO" id="GO:0019706">
    <property type="term" value="F:protein-cysteine S-palmitoyltransferase activity"/>
    <property type="evidence" value="ECO:0000318"/>
    <property type="project" value="GO_Central"/>
</dbReference>
<evidence type="ECO:0000313" key="11">
    <source>
        <dbReference type="Proteomes" id="UP000015101"/>
    </source>
</evidence>
<keyword evidence="3 7" id="KW-0812">Transmembrane</keyword>
<dbReference type="CTD" id="20210664"/>
<reference evidence="9 11" key="2">
    <citation type="journal article" date="2013" name="Nature">
        <title>Insights into bilaterian evolution from three spiralian genomes.</title>
        <authorList>
            <person name="Simakov O."/>
            <person name="Marletaz F."/>
            <person name="Cho S.J."/>
            <person name="Edsinger-Gonzales E."/>
            <person name="Havlak P."/>
            <person name="Hellsten U."/>
            <person name="Kuo D.H."/>
            <person name="Larsson T."/>
            <person name="Lv J."/>
            <person name="Arendt D."/>
            <person name="Savage R."/>
            <person name="Osoegawa K."/>
            <person name="de Jong P."/>
            <person name="Grimwood J."/>
            <person name="Chapman J.A."/>
            <person name="Shapiro H."/>
            <person name="Aerts A."/>
            <person name="Otillar R.P."/>
            <person name="Terry A.Y."/>
            <person name="Boore J.L."/>
            <person name="Grigoriev I.V."/>
            <person name="Lindberg D.R."/>
            <person name="Seaver E.C."/>
            <person name="Weisblat D.A."/>
            <person name="Putnam N.H."/>
            <person name="Rokhsar D.S."/>
        </authorList>
    </citation>
    <scope>NUCLEOTIDE SEQUENCE</scope>
</reference>
<dbReference type="GeneID" id="20210664"/>
<dbReference type="InParanoid" id="T1FPB7"/>
<dbReference type="InterPro" id="IPR039859">
    <property type="entry name" value="PFA4/ZDH16/20/ERF2-like"/>
</dbReference>
<comment type="catalytic activity">
    <reaction evidence="7">
        <text>L-cysteinyl-[protein] + hexadecanoyl-CoA = S-hexadecanoyl-L-cysteinyl-[protein] + CoA</text>
        <dbReference type="Rhea" id="RHEA:36683"/>
        <dbReference type="Rhea" id="RHEA-COMP:10131"/>
        <dbReference type="Rhea" id="RHEA-COMP:11032"/>
        <dbReference type="ChEBI" id="CHEBI:29950"/>
        <dbReference type="ChEBI" id="CHEBI:57287"/>
        <dbReference type="ChEBI" id="CHEBI:57379"/>
        <dbReference type="ChEBI" id="CHEBI:74151"/>
        <dbReference type="EC" id="2.3.1.225"/>
    </reaction>
</comment>
<reference evidence="11" key="1">
    <citation type="submission" date="2012-12" db="EMBL/GenBank/DDBJ databases">
        <authorList>
            <person name="Hellsten U."/>
            <person name="Grimwood J."/>
            <person name="Chapman J.A."/>
            <person name="Shapiro H."/>
            <person name="Aerts A."/>
            <person name="Otillar R.P."/>
            <person name="Terry A.Y."/>
            <person name="Boore J.L."/>
            <person name="Simakov O."/>
            <person name="Marletaz F."/>
            <person name="Cho S.-J."/>
            <person name="Edsinger-Gonzales E."/>
            <person name="Havlak P."/>
            <person name="Kuo D.-H."/>
            <person name="Larsson T."/>
            <person name="Lv J."/>
            <person name="Arendt D."/>
            <person name="Savage R."/>
            <person name="Osoegawa K."/>
            <person name="de Jong P."/>
            <person name="Lindberg D.R."/>
            <person name="Seaver E.C."/>
            <person name="Weisblat D.A."/>
            <person name="Putnam N.H."/>
            <person name="Grigoriev I.V."/>
            <person name="Rokhsar D.S."/>
        </authorList>
    </citation>
    <scope>NUCLEOTIDE SEQUENCE</scope>
</reference>
<evidence type="ECO:0000256" key="5">
    <source>
        <dbReference type="ARBA" id="ARBA00023136"/>
    </source>
</evidence>
<evidence type="ECO:0000313" key="10">
    <source>
        <dbReference type="EnsemblMetazoa" id="HelroP187664"/>
    </source>
</evidence>
<name>T1FPB7_HELRO</name>
<dbReference type="eggNOG" id="KOG1315">
    <property type="taxonomic scope" value="Eukaryota"/>
</dbReference>
<accession>T1FPB7</accession>
<dbReference type="InterPro" id="IPR001594">
    <property type="entry name" value="Palmitoyltrfase_DHHC"/>
</dbReference>
<reference evidence="10" key="3">
    <citation type="submission" date="2015-06" db="UniProtKB">
        <authorList>
            <consortium name="EnsemblMetazoa"/>
        </authorList>
    </citation>
    <scope>IDENTIFICATION</scope>
</reference>
<evidence type="ECO:0000256" key="2">
    <source>
        <dbReference type="ARBA" id="ARBA00022679"/>
    </source>
</evidence>
<comment type="similarity">
    <text evidence="7">Belongs to the DHHC palmitoyltransferase family.</text>
</comment>
<organism evidence="10 11">
    <name type="scientific">Helobdella robusta</name>
    <name type="common">Californian leech</name>
    <dbReference type="NCBI Taxonomy" id="6412"/>
    <lineage>
        <taxon>Eukaryota</taxon>
        <taxon>Metazoa</taxon>
        <taxon>Spiralia</taxon>
        <taxon>Lophotrochozoa</taxon>
        <taxon>Annelida</taxon>
        <taxon>Clitellata</taxon>
        <taxon>Hirudinea</taxon>
        <taxon>Rhynchobdellida</taxon>
        <taxon>Glossiphoniidae</taxon>
        <taxon>Helobdella</taxon>
    </lineage>
</organism>
<dbReference type="EC" id="2.3.1.225" evidence="7"/>
<dbReference type="RefSeq" id="XP_009031965.1">
    <property type="nucleotide sequence ID" value="XM_009033717.1"/>
</dbReference>
<evidence type="ECO:0000259" key="8">
    <source>
        <dbReference type="Pfam" id="PF01529"/>
    </source>
</evidence>
<feature type="transmembrane region" description="Helical" evidence="7">
    <location>
        <begin position="46"/>
        <end position="68"/>
    </location>
</feature>
<feature type="transmembrane region" description="Helical" evidence="7">
    <location>
        <begin position="13"/>
        <end position="39"/>
    </location>
</feature>
<dbReference type="GO" id="GO:0005783">
    <property type="term" value="C:endoplasmic reticulum"/>
    <property type="evidence" value="ECO:0000318"/>
    <property type="project" value="GO_Central"/>
</dbReference>
<evidence type="ECO:0000256" key="3">
    <source>
        <dbReference type="ARBA" id="ARBA00022692"/>
    </source>
</evidence>
<sequence length="278" mass="32574">MAFTVLCLTVVRWVPVVFVVLLFVWSTYAYIVQMCLYMVTDLVERIFYIVIFSVLLFMCIWCFIKAIFTPTAGVPFQYFLTADEKDQAEKGKAECKEVVENKGIKLRVQGRTVRGCVRFCEACQCIKPDRTHHCSNCQKCVLKMDHHCPWINNCVCYSNYKFFFLFLMYSFLFCLFIAATSCQYFVKFWTMDLSIEGYGKFNILFLFFVSIMFTISLLTLHSYHSYLITVNRTTLESLRAPVFRSGPDKNAYNRGCRKNFIEVFGRSPLLWLLPVFTE</sequence>
<dbReference type="GO" id="GO:0016020">
    <property type="term" value="C:membrane"/>
    <property type="evidence" value="ECO:0007669"/>
    <property type="project" value="UniProtKB-SubCell"/>
</dbReference>
<keyword evidence="4 7" id="KW-1133">Transmembrane helix</keyword>
<dbReference type="EMBL" id="KB097788">
    <property type="protein sequence ID" value="ESN89989.1"/>
    <property type="molecule type" value="Genomic_DNA"/>
</dbReference>
<dbReference type="GO" id="GO:0006612">
    <property type="term" value="P:protein targeting to membrane"/>
    <property type="evidence" value="ECO:0000318"/>
    <property type="project" value="GO_Central"/>
</dbReference>
<dbReference type="OMA" id="HIFLTMF"/>
<protein>
    <recommendedName>
        <fullName evidence="7">Palmitoyltransferase</fullName>
        <ecNumber evidence="7">2.3.1.225</ecNumber>
    </recommendedName>
</protein>
<evidence type="ECO:0000256" key="7">
    <source>
        <dbReference type="RuleBase" id="RU079119"/>
    </source>
</evidence>
<proteinExistence type="inferred from homology"/>
<comment type="subcellular location">
    <subcellularLocation>
        <location evidence="1">Membrane</location>
        <topology evidence="1">Multi-pass membrane protein</topology>
    </subcellularLocation>
</comment>
<evidence type="ECO:0000256" key="4">
    <source>
        <dbReference type="ARBA" id="ARBA00022989"/>
    </source>
</evidence>
<dbReference type="HOGENOM" id="CLU_027721_1_1_1"/>
<dbReference type="PROSITE" id="PS50216">
    <property type="entry name" value="DHHC"/>
    <property type="match status" value="1"/>
</dbReference>
<feature type="domain" description="Palmitoyltransferase DHHC" evidence="8">
    <location>
        <begin position="118"/>
        <end position="238"/>
    </location>
</feature>
<dbReference type="GO" id="GO:0005794">
    <property type="term" value="C:Golgi apparatus"/>
    <property type="evidence" value="ECO:0000318"/>
    <property type="project" value="GO_Central"/>
</dbReference>
<evidence type="ECO:0000256" key="6">
    <source>
        <dbReference type="ARBA" id="ARBA00023315"/>
    </source>
</evidence>
<dbReference type="KEGG" id="hro:HELRODRAFT_187664"/>
<dbReference type="Proteomes" id="UP000015101">
    <property type="component" value="Unassembled WGS sequence"/>
</dbReference>
<keyword evidence="2 7" id="KW-0808">Transferase</keyword>
<dbReference type="PANTHER" id="PTHR12246">
    <property type="entry name" value="PALMITOYLTRANSFERASE ZDHHC16"/>
    <property type="match status" value="1"/>
</dbReference>
<gene>
    <name evidence="10" type="primary">20210664</name>
    <name evidence="9" type="ORF">HELRODRAFT_187664</name>
</gene>